<protein>
    <recommendedName>
        <fullName evidence="4">Ig-like domain-containing protein</fullName>
    </recommendedName>
</protein>
<keyword evidence="3" id="KW-1185">Reference proteome</keyword>
<dbReference type="Proteomes" id="UP001500665">
    <property type="component" value="Unassembled WGS sequence"/>
</dbReference>
<dbReference type="EMBL" id="BAAAHH010000021">
    <property type="protein sequence ID" value="GAA0958704.1"/>
    <property type="molecule type" value="Genomic_DNA"/>
</dbReference>
<evidence type="ECO:0008006" key="4">
    <source>
        <dbReference type="Google" id="ProtNLM"/>
    </source>
</evidence>
<sequence>MIRRSRRAAALGSAAVLLATAGVLVAVEPGEPSPRAAPAPALAATPVAARSALQLSGLTLDTGRVYGGHRARATVTFSRKAPVRLTVRVTASGLKAPARVRIAKGSRTASFWLGTSKVAEKRTGTVRVSYGKRRISRKLAVLPLPVLRSLSLSTASIAPGGSAVGTVRLSAPAQPGGSRVSLSGGGAEVTVPRTVRIPQGVRSASFRVTAANGASPGTVTLSARRGTVTRKASLRIERPRAQPQPSPAPHHPSPHPSPTHPPATHPPAPPRPSQTATPGPSTPPSNTPQPPERARVSGLLIDPDVLHFEGTATGTLTLDRPAPEGGTAVTLVLAPDSTEGQVDFPAALTVPAGRSSADFTVTNKLAASGPPLSSADIEASAGGATVRARATLMGRLRLMSMDIPAATVTGRETQQGRLWVMGDNTTSARVLITFAGNVAIDPIQVVIPAGREEAVFPFTWTAPDVETPTRVWISASGPGASFDRTVLIQPHPDTLVPHLESITLSPPLGRQGGASVTTVTVTLTKRAHRPVPVKVTGTCFIVQHGSPDIVIPEGGRSVSFAMNSTCYNENRSAYTISFTVTAADGSAAFTHPN</sequence>
<name>A0ABP4C165_9ACTN</name>
<dbReference type="RefSeq" id="WP_344243138.1">
    <property type="nucleotide sequence ID" value="NZ_BAAAHH010000021.1"/>
</dbReference>
<evidence type="ECO:0000313" key="3">
    <source>
        <dbReference type="Proteomes" id="UP001500665"/>
    </source>
</evidence>
<feature type="compositionally biased region" description="Pro residues" evidence="1">
    <location>
        <begin position="280"/>
        <end position="291"/>
    </location>
</feature>
<gene>
    <name evidence="2" type="ORF">GCM10009550_47590</name>
</gene>
<organism evidence="2 3">
    <name type="scientific">Actinocorallia libanotica</name>
    <dbReference type="NCBI Taxonomy" id="46162"/>
    <lineage>
        <taxon>Bacteria</taxon>
        <taxon>Bacillati</taxon>
        <taxon>Actinomycetota</taxon>
        <taxon>Actinomycetes</taxon>
        <taxon>Streptosporangiales</taxon>
        <taxon>Thermomonosporaceae</taxon>
        <taxon>Actinocorallia</taxon>
    </lineage>
</organism>
<accession>A0ABP4C165</accession>
<feature type="compositionally biased region" description="Pro residues" evidence="1">
    <location>
        <begin position="242"/>
        <end position="272"/>
    </location>
</feature>
<proteinExistence type="predicted"/>
<comment type="caution">
    <text evidence="2">The sequence shown here is derived from an EMBL/GenBank/DDBJ whole genome shotgun (WGS) entry which is preliminary data.</text>
</comment>
<reference evidence="3" key="1">
    <citation type="journal article" date="2019" name="Int. J. Syst. Evol. Microbiol.">
        <title>The Global Catalogue of Microorganisms (GCM) 10K type strain sequencing project: providing services to taxonomists for standard genome sequencing and annotation.</title>
        <authorList>
            <consortium name="The Broad Institute Genomics Platform"/>
            <consortium name="The Broad Institute Genome Sequencing Center for Infectious Disease"/>
            <person name="Wu L."/>
            <person name="Ma J."/>
        </authorList>
    </citation>
    <scope>NUCLEOTIDE SEQUENCE [LARGE SCALE GENOMIC DNA]</scope>
    <source>
        <strain evidence="3">JCM 10696</strain>
    </source>
</reference>
<evidence type="ECO:0000313" key="2">
    <source>
        <dbReference type="EMBL" id="GAA0958704.1"/>
    </source>
</evidence>
<feature type="region of interest" description="Disordered" evidence="1">
    <location>
        <begin position="213"/>
        <end position="294"/>
    </location>
</feature>
<evidence type="ECO:0000256" key="1">
    <source>
        <dbReference type="SAM" id="MobiDB-lite"/>
    </source>
</evidence>